<dbReference type="InterPro" id="IPR048381">
    <property type="entry name" value="GDH_C"/>
</dbReference>
<dbReference type="eggNOG" id="COG2902">
    <property type="taxonomic scope" value="Bacteria"/>
</dbReference>
<gene>
    <name evidence="2" type="ordered locus">RBE_0039</name>
</gene>
<dbReference type="PANTHER" id="PTHR43403:SF1">
    <property type="entry name" value="NAD-SPECIFIC GLUTAMATE DEHYDROGENASE"/>
    <property type="match status" value="1"/>
</dbReference>
<sequence>MLKIFLPFDSLISVFDIIHVTKQVSGNDEEMAKAYFTIGNMFSLYWLRKTCDRQLNDSYWRRLGLQSLKDDLYDKQRRLLIKIINKSQTTIDLDLWIDNNKSLVKNFLDFIKEIKSQEVIDLNVIILVNKKFEIFLQKLE</sequence>
<dbReference type="KEGG" id="rbe:RBE_0039"/>
<dbReference type="InterPro" id="IPR007780">
    <property type="entry name" value="NAD_Glu_DH_bac"/>
</dbReference>
<accession>Q1RKJ4</accession>
<evidence type="ECO:0000313" key="3">
    <source>
        <dbReference type="Proteomes" id="UP000001951"/>
    </source>
</evidence>
<dbReference type="GO" id="GO:0006538">
    <property type="term" value="P:L-glutamate catabolic process"/>
    <property type="evidence" value="ECO:0007669"/>
    <property type="project" value="InterPro"/>
</dbReference>
<dbReference type="Pfam" id="PF21074">
    <property type="entry name" value="GDH_C"/>
    <property type="match status" value="1"/>
</dbReference>
<dbReference type="GO" id="GO:0004069">
    <property type="term" value="F:L-aspartate:2-oxoglutarate aminotransferase activity"/>
    <property type="evidence" value="ECO:0007669"/>
    <property type="project" value="InterPro"/>
</dbReference>
<dbReference type="GO" id="GO:0004352">
    <property type="term" value="F:glutamate dehydrogenase (NAD+) activity"/>
    <property type="evidence" value="ECO:0007669"/>
    <property type="project" value="InterPro"/>
</dbReference>
<name>Q1RKJ4_RICBR</name>
<dbReference type="HOGENOM" id="CLU_1833675_0_0_5"/>
<dbReference type="EMBL" id="CP000087">
    <property type="protein sequence ID" value="ABE04120.1"/>
    <property type="molecule type" value="Genomic_DNA"/>
</dbReference>
<evidence type="ECO:0000259" key="1">
    <source>
        <dbReference type="Pfam" id="PF21074"/>
    </source>
</evidence>
<reference evidence="2 3" key="1">
    <citation type="journal article" date="2006" name="PLoS Genet.">
        <title>Genome sequence of Rickettsia bellii illuminates the role of amoebae in gene exchanges between intracellular pathogens.</title>
        <authorList>
            <person name="Ogata H."/>
            <person name="La Scola B."/>
            <person name="Audic S."/>
            <person name="Renesto P."/>
            <person name="Blanc G."/>
            <person name="Robert C."/>
            <person name="Fournier P.-E."/>
            <person name="Claverie J.-M."/>
            <person name="Raoult D."/>
        </authorList>
    </citation>
    <scope>NUCLEOTIDE SEQUENCE [LARGE SCALE GENOMIC DNA]</scope>
    <source>
        <strain evidence="2 3">RML369-C</strain>
    </source>
</reference>
<organism evidence="2 3">
    <name type="scientific">Rickettsia bellii (strain RML369-C)</name>
    <dbReference type="NCBI Taxonomy" id="336407"/>
    <lineage>
        <taxon>Bacteria</taxon>
        <taxon>Pseudomonadati</taxon>
        <taxon>Pseudomonadota</taxon>
        <taxon>Alphaproteobacteria</taxon>
        <taxon>Rickettsiales</taxon>
        <taxon>Rickettsiaceae</taxon>
        <taxon>Rickettsieae</taxon>
        <taxon>Rickettsia</taxon>
        <taxon>belli group</taxon>
    </lineage>
</organism>
<dbReference type="AlphaFoldDB" id="Q1RKJ4"/>
<protein>
    <submittedName>
        <fullName evidence="2">NAD-specific glutamate dehydrogenase</fullName>
    </submittedName>
</protein>
<feature type="domain" description="NAD-specific glutamate dehydrogenase C-terminal" evidence="1">
    <location>
        <begin position="9"/>
        <end position="128"/>
    </location>
</feature>
<proteinExistence type="predicted"/>
<dbReference type="Proteomes" id="UP000001951">
    <property type="component" value="Chromosome"/>
</dbReference>
<evidence type="ECO:0000313" key="2">
    <source>
        <dbReference type="EMBL" id="ABE04120.1"/>
    </source>
</evidence>
<dbReference type="PANTHER" id="PTHR43403">
    <property type="entry name" value="NAD-SPECIFIC GLUTAMATE DEHYDROGENASE"/>
    <property type="match status" value="1"/>
</dbReference>